<keyword evidence="1" id="KW-0175">Coiled coil</keyword>
<accession>A0A414SFG1</accession>
<evidence type="ECO:0000256" key="1">
    <source>
        <dbReference type="SAM" id="Coils"/>
    </source>
</evidence>
<evidence type="ECO:0000313" key="2">
    <source>
        <dbReference type="EMBL" id="RHG17943.1"/>
    </source>
</evidence>
<protein>
    <submittedName>
        <fullName evidence="2">Uncharacterized protein</fullName>
    </submittedName>
</protein>
<proteinExistence type="predicted"/>
<comment type="caution">
    <text evidence="2">The sequence shown here is derived from an EMBL/GenBank/DDBJ whole genome shotgun (WGS) entry which is preliminary data.</text>
</comment>
<organism evidence="2 3">
    <name type="scientific">Blautia obeum</name>
    <dbReference type="NCBI Taxonomy" id="40520"/>
    <lineage>
        <taxon>Bacteria</taxon>
        <taxon>Bacillati</taxon>
        <taxon>Bacillota</taxon>
        <taxon>Clostridia</taxon>
        <taxon>Lachnospirales</taxon>
        <taxon>Lachnospiraceae</taxon>
        <taxon>Blautia</taxon>
    </lineage>
</organism>
<feature type="coiled-coil region" evidence="1">
    <location>
        <begin position="6"/>
        <end position="40"/>
    </location>
</feature>
<dbReference type="Proteomes" id="UP000284220">
    <property type="component" value="Unassembled WGS sequence"/>
</dbReference>
<gene>
    <name evidence="2" type="ORF">DW272_07960</name>
</gene>
<reference evidence="2 3" key="1">
    <citation type="submission" date="2018-08" db="EMBL/GenBank/DDBJ databases">
        <title>A genome reference for cultivated species of the human gut microbiota.</title>
        <authorList>
            <person name="Zou Y."/>
            <person name="Xue W."/>
            <person name="Luo G."/>
        </authorList>
    </citation>
    <scope>NUCLEOTIDE SEQUENCE [LARGE SCALE GENOMIC DNA]</scope>
    <source>
        <strain evidence="2 3">AM22-9LB</strain>
    </source>
</reference>
<dbReference type="RefSeq" id="WP_118197749.1">
    <property type="nucleotide sequence ID" value="NZ_QRHZ01000003.1"/>
</dbReference>
<name>A0A414SFG1_9FIRM</name>
<sequence>MTTTEIIEKITELQELEDMLHELNAEIDSIKDSLKQELNEQHSEELVVGTHIIRYTTVISNRFNSTEFKKVMPDVYKAYLKPVTSKRFTVA</sequence>
<dbReference type="AlphaFoldDB" id="A0A414SFG1"/>
<evidence type="ECO:0000313" key="3">
    <source>
        <dbReference type="Proteomes" id="UP000284220"/>
    </source>
</evidence>
<dbReference type="EMBL" id="QRHZ01000003">
    <property type="protein sequence ID" value="RHG17943.1"/>
    <property type="molecule type" value="Genomic_DNA"/>
</dbReference>